<evidence type="ECO:0000259" key="6">
    <source>
        <dbReference type="PROSITE" id="PS50189"/>
    </source>
</evidence>
<feature type="domain" description="Anaphylatoxin-like" evidence="5">
    <location>
        <begin position="580"/>
        <end position="615"/>
    </location>
</feature>
<keyword evidence="3" id="KW-0882">Thioester bond</keyword>
<dbReference type="OrthoDB" id="6359008at2759"/>
<sequence length="1497" mass="167885">YSPRCTLITSNVLRADSEETFLVDGHGTALDGDILVQDFPKKKFIIGQGRISVNSGNGFLGTSKFLVPSTNLDKDPEKKQFVYVIVRSGPCNLEKVVLVSYQSGYIFIQTDKPIYTPGSQILYRIYSMTPDLKPLNTPIVIEVLTPDNVIVKRDTIRQTTTKGIISSSYRLTELANFEVKIIAEEKFYYIKDPAFRVEIRANYLYGKPLGGMAYVLFSVSREGEKKSLPNTLRRIEIQDGEGSASLKREDLVKYFQEEKDMLQWRLSVSATVITDSGSDMVETELSDIYMVNSPYKVLYTKTSKFFKPGMPMDLMVFVTNPDGTPAHRVPVVAEPGSVRGVTLSDGTVRLTINTRADISSLEITARTDDPRLQPTLQASSSMTATAYRPRGGNYLHLSIGGGELNIGENAAINFIIRNNDPSVQNQITHFNYIILNKGRIMRTGKQDRSQGQSLVTLLLPMTPEFIPSFRILAYYVVTTGAGREVVADSVWVDVADTCMGTVWDSVEKYDTGCTAGGGADAAGVFYDAGMALGNSFHGSTPQRSEPLCQGRLKRRRRDTALLIQTKNSKASAYEGLEKTCCEDGMRTLPMKISCERRSRNIADGEKCITAFLDCCRHIEKIRESESVKNTLERSDADLDYIDDADIISRSEFVESFFWKIETMNEAPDANGVSTKSLSLFLKDSITTWEVLAVSLSENKGICISKPHDITVQLSFFIDLRLPYAVVRNEQVEIRAILYNYGNSDLKVRVEWSYNEEFCSLSTAKSKYRQFVTVKAASSLAIPYIIVPLTLGYHDIEVKAAGQAVSDGVKKKLKVVPEGKRVVQTLTNVVLDPEGKGRAGVQEELVKTVETKNVVPNTQIETIVTVQGTAVSQLVEKAIDGANLNHLIRPPWGCGEQNMMTMTPTVIAAHYLDATRQWENVGINRRTEAIQHINNGYTSQLAFRKPDGSYGAWIQTPSSTWLTAYVVKVFALAQDLINIDRDILCNSVKWLLLEKQKPDGMFEENAPVYHQDMAGAITTGAVELDSTLTAFVLIAMLDSEETCNGHVNNLRLSIDKAVDYIEQQYSNIRKPYSIAITSYALARAGKLVNINRLMSASTNNNHWQEPNSHHLSLEATSYALLALVRMEEFDKSAPVVRWLTERRFYGEVWGATQSTIMIFESIAKYYQDAPTQKELEMDVFFKLPGRSAGTKIRLNRQNSLNARSDQAFSVYYAIETEKEKQCKNFDLSLTVQDEPLAKGPEGTLSTVSLTICARYLKSQDSGMSIMQISMMTGFAADTNDLTKLKKGVDRYISNFEINKGAFDKSTLVLYIDRISHTEDECLKFNLHQYFKVGLIQPASVTVYDYYSPENRCTKFYHVDENSKLLGRICQGEVCRCAEVYRTTLSQIKEEDNYFTYVMTITLVIKPGTDVVEKDDKRNFISHAKCRKALNLVVGQDYVVWGVAKDLWNLGSGYSYMVTKDTWLEMWPTDRQCQDAEHEQLCEELSNFSEELQLQGCAN</sequence>
<dbReference type="InterPro" id="IPR013783">
    <property type="entry name" value="Ig-like_fold"/>
</dbReference>
<dbReference type="InterPro" id="IPR018933">
    <property type="entry name" value="Netrin_module_non-TIMP"/>
</dbReference>
<dbReference type="InterPro" id="IPR000020">
    <property type="entry name" value="Anaphylatoxin/fibulin"/>
</dbReference>
<dbReference type="PANTHER" id="PTHR11412">
    <property type="entry name" value="MACROGLOBULIN / COMPLEMENT"/>
    <property type="match status" value="1"/>
</dbReference>
<dbReference type="Gene3D" id="2.60.120.1540">
    <property type="match status" value="1"/>
</dbReference>
<dbReference type="Gene3D" id="1.20.91.20">
    <property type="entry name" value="Anaphylotoxins (complement system)"/>
    <property type="match status" value="1"/>
</dbReference>
<evidence type="ECO:0000256" key="4">
    <source>
        <dbReference type="ARBA" id="ARBA00023157"/>
    </source>
</evidence>
<dbReference type="InterPro" id="IPR019742">
    <property type="entry name" value="MacrogloblnA2_CS"/>
</dbReference>
<dbReference type="InterPro" id="IPR018081">
    <property type="entry name" value="Anaphylatoxin_comp_syst"/>
</dbReference>
<dbReference type="SUPFAM" id="SSF49410">
    <property type="entry name" value="Alpha-macroglobulin receptor domain"/>
    <property type="match status" value="1"/>
</dbReference>
<dbReference type="Pfam" id="PF01821">
    <property type="entry name" value="ANATO"/>
    <property type="match status" value="1"/>
</dbReference>
<dbReference type="SMART" id="SM00104">
    <property type="entry name" value="ANATO"/>
    <property type="match status" value="1"/>
</dbReference>
<dbReference type="InterPro" id="IPR008930">
    <property type="entry name" value="Terpenoid_cyclase/PrenylTrfase"/>
</dbReference>
<dbReference type="Pfam" id="PF01835">
    <property type="entry name" value="MG2"/>
    <property type="match status" value="1"/>
</dbReference>
<dbReference type="Pfam" id="PF17789">
    <property type="entry name" value="MG4"/>
    <property type="match status" value="1"/>
</dbReference>
<dbReference type="InterPro" id="IPR002890">
    <property type="entry name" value="MG2"/>
</dbReference>
<evidence type="ECO:0000313" key="8">
    <source>
        <dbReference type="Proteomes" id="UP000228934"/>
    </source>
</evidence>
<dbReference type="Pfam" id="PF07677">
    <property type="entry name" value="A2M_recep"/>
    <property type="match status" value="1"/>
</dbReference>
<dbReference type="InterPro" id="IPR050473">
    <property type="entry name" value="A2M/Complement_sys"/>
</dbReference>
<dbReference type="InterPro" id="IPR047565">
    <property type="entry name" value="Alpha-macroglob_thiol-ester_cl"/>
</dbReference>
<dbReference type="Pfam" id="PF00207">
    <property type="entry name" value="A2M"/>
    <property type="match status" value="1"/>
</dbReference>
<dbReference type="InterPro" id="IPR041425">
    <property type="entry name" value="C3/4/5_MG1"/>
</dbReference>
<dbReference type="Pfam" id="PF17791">
    <property type="entry name" value="MG3"/>
    <property type="match status" value="1"/>
</dbReference>
<dbReference type="Gene3D" id="2.60.40.1940">
    <property type="match status" value="1"/>
</dbReference>
<evidence type="ECO:0000256" key="2">
    <source>
        <dbReference type="ARBA" id="ARBA00022525"/>
    </source>
</evidence>
<accession>A0A2G9S9J5</accession>
<dbReference type="Gene3D" id="2.40.50.120">
    <property type="match status" value="1"/>
</dbReference>
<dbReference type="InterPro" id="IPR011626">
    <property type="entry name" value="Alpha-macroglobulin_TED"/>
</dbReference>
<dbReference type="InterPro" id="IPR040839">
    <property type="entry name" value="MG4"/>
</dbReference>
<dbReference type="FunFam" id="2.40.50.120:FF:000013">
    <property type="entry name" value="Complement C3"/>
    <property type="match status" value="1"/>
</dbReference>
<dbReference type="PROSITE" id="PS01177">
    <property type="entry name" value="ANAPHYLATOXIN_1"/>
    <property type="match status" value="1"/>
</dbReference>
<dbReference type="PANTHER" id="PTHR11412:SF81">
    <property type="entry name" value="COMPLEMENT C3"/>
    <property type="match status" value="1"/>
</dbReference>
<dbReference type="FunFam" id="2.60.40.1940:FF:000001">
    <property type="entry name" value="Complement component C3"/>
    <property type="match status" value="1"/>
</dbReference>
<dbReference type="SUPFAM" id="SSF48239">
    <property type="entry name" value="Terpenoid cyclases/Protein prenyltransferases"/>
    <property type="match status" value="1"/>
</dbReference>
<dbReference type="InterPro" id="IPR008993">
    <property type="entry name" value="TIMP-like_OB-fold"/>
</dbReference>
<name>A0A2G9S9J5_AQUCT</name>
<dbReference type="FunFam" id="2.20.130.20:FF:000001">
    <property type="entry name" value="Complement C3"/>
    <property type="match status" value="1"/>
</dbReference>
<comment type="subcellular location">
    <subcellularLocation>
        <location evidence="1">Secreted</location>
    </subcellularLocation>
</comment>
<feature type="domain" description="NTR" evidence="6">
    <location>
        <begin position="1351"/>
        <end position="1495"/>
    </location>
</feature>
<evidence type="ECO:0000256" key="1">
    <source>
        <dbReference type="ARBA" id="ARBA00004613"/>
    </source>
</evidence>
<dbReference type="PROSITE" id="PS50189">
    <property type="entry name" value="NTR"/>
    <property type="match status" value="1"/>
</dbReference>
<dbReference type="InterPro" id="IPR001134">
    <property type="entry name" value="Netrin_domain"/>
</dbReference>
<dbReference type="GO" id="GO:0004866">
    <property type="term" value="F:endopeptidase inhibitor activity"/>
    <property type="evidence" value="ECO:0007669"/>
    <property type="project" value="InterPro"/>
</dbReference>
<feature type="non-terminal residue" evidence="7">
    <location>
        <position position="1"/>
    </location>
</feature>
<dbReference type="EMBL" id="KV925845">
    <property type="protein sequence ID" value="PIO36849.1"/>
    <property type="molecule type" value="Genomic_DNA"/>
</dbReference>
<dbReference type="Gene3D" id="2.60.40.10">
    <property type="entry name" value="Immunoglobulins"/>
    <property type="match status" value="2"/>
</dbReference>
<dbReference type="InterPro" id="IPR011625">
    <property type="entry name" value="A2M_N_BRD"/>
</dbReference>
<dbReference type="GO" id="GO:0005615">
    <property type="term" value="C:extracellular space"/>
    <property type="evidence" value="ECO:0007669"/>
    <property type="project" value="InterPro"/>
</dbReference>
<gene>
    <name evidence="7" type="ORF">AB205_0188860</name>
</gene>
<dbReference type="SUPFAM" id="SSF50242">
    <property type="entry name" value="TIMP-like"/>
    <property type="match status" value="1"/>
</dbReference>
<evidence type="ECO:0000256" key="3">
    <source>
        <dbReference type="ARBA" id="ARBA00022966"/>
    </source>
</evidence>
<dbReference type="Gene3D" id="2.20.130.20">
    <property type="match status" value="1"/>
</dbReference>
<dbReference type="SUPFAM" id="SSF47686">
    <property type="entry name" value="Anaphylotoxins (complement system)"/>
    <property type="match status" value="1"/>
</dbReference>
<dbReference type="InterPro" id="IPR049466">
    <property type="entry name" value="C3_CUB1"/>
</dbReference>
<evidence type="ECO:0000259" key="5">
    <source>
        <dbReference type="PROSITE" id="PS01178"/>
    </source>
</evidence>
<dbReference type="Gene3D" id="2.60.40.1930">
    <property type="match status" value="2"/>
</dbReference>
<dbReference type="SMART" id="SM01360">
    <property type="entry name" value="A2M"/>
    <property type="match status" value="1"/>
</dbReference>
<dbReference type="Gene3D" id="1.50.10.20">
    <property type="match status" value="1"/>
</dbReference>
<dbReference type="Pfam" id="PF07678">
    <property type="entry name" value="TED_complement"/>
    <property type="match status" value="1"/>
</dbReference>
<reference evidence="8" key="1">
    <citation type="journal article" date="2017" name="Nat. Commun.">
        <title>The North American bullfrog draft genome provides insight into hormonal regulation of long noncoding RNA.</title>
        <authorList>
            <person name="Hammond S.A."/>
            <person name="Warren R.L."/>
            <person name="Vandervalk B.P."/>
            <person name="Kucuk E."/>
            <person name="Khan H."/>
            <person name="Gibb E.A."/>
            <person name="Pandoh P."/>
            <person name="Kirk H."/>
            <person name="Zhao Y."/>
            <person name="Jones M."/>
            <person name="Mungall A.J."/>
            <person name="Coope R."/>
            <person name="Pleasance S."/>
            <person name="Moore R.A."/>
            <person name="Holt R.A."/>
            <person name="Round J.M."/>
            <person name="Ohora S."/>
            <person name="Walle B.V."/>
            <person name="Veldhoen N."/>
            <person name="Helbing C.C."/>
            <person name="Birol I."/>
        </authorList>
    </citation>
    <scope>NUCLEOTIDE SEQUENCE [LARGE SCALE GENOMIC DNA]</scope>
</reference>
<organism evidence="7 8">
    <name type="scientific">Aquarana catesbeiana</name>
    <name type="common">American bullfrog</name>
    <name type="synonym">Rana catesbeiana</name>
    <dbReference type="NCBI Taxonomy" id="8400"/>
    <lineage>
        <taxon>Eukaryota</taxon>
        <taxon>Metazoa</taxon>
        <taxon>Chordata</taxon>
        <taxon>Craniata</taxon>
        <taxon>Vertebrata</taxon>
        <taxon>Euteleostomi</taxon>
        <taxon>Amphibia</taxon>
        <taxon>Batrachia</taxon>
        <taxon>Anura</taxon>
        <taxon>Neobatrachia</taxon>
        <taxon>Ranoidea</taxon>
        <taxon>Ranidae</taxon>
        <taxon>Aquarana</taxon>
    </lineage>
</organism>
<dbReference type="Gene3D" id="2.60.40.690">
    <property type="entry name" value="Alpha-macroglobulin, receptor-binding domain"/>
    <property type="match status" value="1"/>
</dbReference>
<dbReference type="PROSITE" id="PS00477">
    <property type="entry name" value="ALPHA_2_MACROGLOBULIN"/>
    <property type="match status" value="1"/>
</dbReference>
<dbReference type="InterPro" id="IPR041555">
    <property type="entry name" value="MG3"/>
</dbReference>
<dbReference type="Pfam" id="PF17790">
    <property type="entry name" value="MG1"/>
    <property type="match status" value="1"/>
</dbReference>
<dbReference type="SMART" id="SM01419">
    <property type="entry name" value="Thiol-ester_cl"/>
    <property type="match status" value="1"/>
</dbReference>
<keyword evidence="4" id="KW-1015">Disulfide bond</keyword>
<dbReference type="Pfam" id="PF01759">
    <property type="entry name" value="NTR"/>
    <property type="match status" value="1"/>
</dbReference>
<dbReference type="Gene3D" id="6.10.270.10">
    <property type="match status" value="1"/>
</dbReference>
<dbReference type="SMART" id="SM00643">
    <property type="entry name" value="C345C"/>
    <property type="match status" value="1"/>
</dbReference>
<evidence type="ECO:0000313" key="7">
    <source>
        <dbReference type="EMBL" id="PIO36849.1"/>
    </source>
</evidence>
<dbReference type="PROSITE" id="PS01178">
    <property type="entry name" value="ANAPHYLATOXIN_2"/>
    <property type="match status" value="1"/>
</dbReference>
<dbReference type="InterPro" id="IPR036595">
    <property type="entry name" value="A-macroglobulin_rcpt-bd_sf"/>
</dbReference>
<dbReference type="CDD" id="cd00017">
    <property type="entry name" value="ANATO"/>
    <property type="match status" value="1"/>
</dbReference>
<dbReference type="InterPro" id="IPR009048">
    <property type="entry name" value="A-macroglobulin_rcpt-bd"/>
</dbReference>
<keyword evidence="8" id="KW-1185">Reference proteome</keyword>
<dbReference type="Pfam" id="PF07703">
    <property type="entry name" value="A2M_BRD"/>
    <property type="match status" value="1"/>
</dbReference>
<dbReference type="InterPro" id="IPR001599">
    <property type="entry name" value="Macroglobln_a2"/>
</dbReference>
<keyword evidence="2" id="KW-0964">Secreted</keyword>
<dbReference type="Proteomes" id="UP000228934">
    <property type="component" value="Unassembled WGS sequence"/>
</dbReference>
<dbReference type="SMART" id="SM01359">
    <property type="entry name" value="A2M_N_2"/>
    <property type="match status" value="1"/>
</dbReference>
<dbReference type="FunFam" id="2.60.40.10:FF:000155">
    <property type="entry name" value="complement C3 isoform X1"/>
    <property type="match status" value="1"/>
</dbReference>
<dbReference type="Pfam" id="PF21406">
    <property type="entry name" value="C3_CUB1"/>
    <property type="match status" value="1"/>
</dbReference>
<protein>
    <submittedName>
        <fullName evidence="7">Complement C3</fullName>
    </submittedName>
</protein>
<proteinExistence type="predicted"/>
<dbReference type="CDD" id="cd02896">
    <property type="entry name" value="complement_C3_C4_C5"/>
    <property type="match status" value="1"/>
</dbReference>
<dbReference type="SMART" id="SM01361">
    <property type="entry name" value="A2M_recep"/>
    <property type="match status" value="1"/>
</dbReference>